<dbReference type="InterPro" id="IPR023187">
    <property type="entry name" value="Tscrpt_reg_MarR-type_CS"/>
</dbReference>
<keyword evidence="6" id="KW-1185">Reference proteome</keyword>
<evidence type="ECO:0000256" key="2">
    <source>
        <dbReference type="ARBA" id="ARBA00023125"/>
    </source>
</evidence>
<dbReference type="PROSITE" id="PS01117">
    <property type="entry name" value="HTH_MARR_1"/>
    <property type="match status" value="1"/>
</dbReference>
<dbReference type="Proteomes" id="UP001500618">
    <property type="component" value="Unassembled WGS sequence"/>
</dbReference>
<dbReference type="InterPro" id="IPR036388">
    <property type="entry name" value="WH-like_DNA-bd_sf"/>
</dbReference>
<dbReference type="PRINTS" id="PR00598">
    <property type="entry name" value="HTHMARR"/>
</dbReference>
<comment type="caution">
    <text evidence="5">The sequence shown here is derived from an EMBL/GenBank/DDBJ whole genome shotgun (WGS) entry which is preliminary data.</text>
</comment>
<evidence type="ECO:0000313" key="5">
    <source>
        <dbReference type="EMBL" id="GAA1688542.1"/>
    </source>
</evidence>
<dbReference type="InterPro" id="IPR000835">
    <property type="entry name" value="HTH_MarR-typ"/>
</dbReference>
<feature type="domain" description="HTH marR-type" evidence="4">
    <location>
        <begin position="2"/>
        <end position="138"/>
    </location>
</feature>
<evidence type="ECO:0000256" key="1">
    <source>
        <dbReference type="ARBA" id="ARBA00023015"/>
    </source>
</evidence>
<evidence type="ECO:0000313" key="6">
    <source>
        <dbReference type="Proteomes" id="UP001500618"/>
    </source>
</evidence>
<dbReference type="PANTHER" id="PTHR39515:SF2">
    <property type="entry name" value="HTH-TYPE TRANSCRIPTIONAL REGULATOR RV0880"/>
    <property type="match status" value="1"/>
</dbReference>
<organism evidence="5 6">
    <name type="scientific">Fodinicola feengrottensis</name>
    <dbReference type="NCBI Taxonomy" id="435914"/>
    <lineage>
        <taxon>Bacteria</taxon>
        <taxon>Bacillati</taxon>
        <taxon>Actinomycetota</taxon>
        <taxon>Actinomycetes</taxon>
        <taxon>Mycobacteriales</taxon>
        <taxon>Fodinicola</taxon>
    </lineage>
</organism>
<dbReference type="SUPFAM" id="SSF46785">
    <property type="entry name" value="Winged helix' DNA-binding domain"/>
    <property type="match status" value="1"/>
</dbReference>
<keyword evidence="3" id="KW-0804">Transcription</keyword>
<dbReference type="SMART" id="SM00347">
    <property type="entry name" value="HTH_MARR"/>
    <property type="match status" value="1"/>
</dbReference>
<reference evidence="6" key="1">
    <citation type="journal article" date="2019" name="Int. J. Syst. Evol. Microbiol.">
        <title>The Global Catalogue of Microorganisms (GCM) 10K type strain sequencing project: providing services to taxonomists for standard genome sequencing and annotation.</title>
        <authorList>
            <consortium name="The Broad Institute Genomics Platform"/>
            <consortium name="The Broad Institute Genome Sequencing Center for Infectious Disease"/>
            <person name="Wu L."/>
            <person name="Ma J."/>
        </authorList>
    </citation>
    <scope>NUCLEOTIDE SEQUENCE [LARGE SCALE GENOMIC DNA]</scope>
    <source>
        <strain evidence="6">JCM 14718</strain>
    </source>
</reference>
<dbReference type="Gene3D" id="1.10.10.10">
    <property type="entry name" value="Winged helix-like DNA-binding domain superfamily/Winged helix DNA-binding domain"/>
    <property type="match status" value="1"/>
</dbReference>
<proteinExistence type="predicted"/>
<dbReference type="InterPro" id="IPR052526">
    <property type="entry name" value="HTH-type_Bedaq_tolerance"/>
</dbReference>
<gene>
    <name evidence="5" type="ORF">GCM10009765_42510</name>
</gene>
<accession>A0ABP4TID8</accession>
<evidence type="ECO:0000259" key="4">
    <source>
        <dbReference type="PROSITE" id="PS50995"/>
    </source>
</evidence>
<dbReference type="RefSeq" id="WP_163569502.1">
    <property type="nucleotide sequence ID" value="NZ_BAAANY010000015.1"/>
</dbReference>
<dbReference type="InterPro" id="IPR036390">
    <property type="entry name" value="WH_DNA-bd_sf"/>
</dbReference>
<name>A0ABP4TID8_9ACTN</name>
<dbReference type="PROSITE" id="PS50995">
    <property type="entry name" value="HTH_MARR_2"/>
    <property type="match status" value="1"/>
</dbReference>
<sequence length="149" mass="16336">MDAETVTAVRRATGKLAKRLRRERPDRSVSPSKISAMGQLAVRGPLTVGELAAAERLQPQALTRILAALEEDGLINRETSEHDRRRTVVRLTEAGAAVLRRDIAQREAWLAMTMSAELNETEIALLRIAAPLLERLADSTAAMSLRQAS</sequence>
<protein>
    <submittedName>
        <fullName evidence="5">MarR family transcriptional regulator</fullName>
    </submittedName>
</protein>
<dbReference type="Pfam" id="PF01047">
    <property type="entry name" value="MarR"/>
    <property type="match status" value="1"/>
</dbReference>
<evidence type="ECO:0000256" key="3">
    <source>
        <dbReference type="ARBA" id="ARBA00023163"/>
    </source>
</evidence>
<dbReference type="EMBL" id="BAAANY010000015">
    <property type="protein sequence ID" value="GAA1688542.1"/>
    <property type="molecule type" value="Genomic_DNA"/>
</dbReference>
<dbReference type="Gene3D" id="1.10.287.100">
    <property type="match status" value="1"/>
</dbReference>
<keyword evidence="2" id="KW-0238">DNA-binding</keyword>
<dbReference type="PANTHER" id="PTHR39515">
    <property type="entry name" value="CONSERVED PROTEIN"/>
    <property type="match status" value="1"/>
</dbReference>
<keyword evidence="1" id="KW-0805">Transcription regulation</keyword>